<feature type="domain" description="Type VII secretion system protein EssD-like" evidence="1">
    <location>
        <begin position="178"/>
        <end position="313"/>
    </location>
</feature>
<evidence type="ECO:0000313" key="3">
    <source>
        <dbReference type="Proteomes" id="UP000284548"/>
    </source>
</evidence>
<comment type="caution">
    <text evidence="2">The sequence shown here is derived from an EMBL/GenBank/DDBJ whole genome shotgun (WGS) entry which is preliminary data.</text>
</comment>
<dbReference type="EMBL" id="QRKB01000088">
    <property type="protein sequence ID" value="RHH74222.1"/>
    <property type="molecule type" value="Genomic_DNA"/>
</dbReference>
<dbReference type="Proteomes" id="UP000284548">
    <property type="component" value="Unassembled WGS sequence"/>
</dbReference>
<organism evidence="2 3">
    <name type="scientific">Segatella copri</name>
    <dbReference type="NCBI Taxonomy" id="165179"/>
    <lineage>
        <taxon>Bacteria</taxon>
        <taxon>Pseudomonadati</taxon>
        <taxon>Bacteroidota</taxon>
        <taxon>Bacteroidia</taxon>
        <taxon>Bacteroidales</taxon>
        <taxon>Prevotellaceae</taxon>
        <taxon>Segatella</taxon>
    </lineage>
</organism>
<gene>
    <name evidence="2" type="ORF">DW192_16060</name>
</gene>
<dbReference type="AlphaFoldDB" id="A0A3R6IUJ6"/>
<protein>
    <recommendedName>
        <fullName evidence="1">Type VII secretion system protein EssD-like domain-containing protein</fullName>
    </recommendedName>
</protein>
<dbReference type="Pfam" id="PF13930">
    <property type="entry name" value="Endonuclea_NS_2"/>
    <property type="match status" value="1"/>
</dbReference>
<sequence>MSMEFKPDALKDFSDWKTSNNQEGLQGRLEGRIFDEPVSKSNKREGDLFIDTDLKFEDSSMDDSSMTSDLFTEKMELNVTEHFEGQEALDWLKENHPEIYDNISGTFEDGRCFQNNDYWRDKLVCEKKKDGSLEIYMDDPSAENSRITIKGDFVYGNSGCSEGKINQAPNMFLDEPMPNKTYVIDGTSTFKTDELGRTVSAEQNRTIPTDDVKTNLDDDRRKLVDKFKDGLDSNKEDAGHILQKNQGGIDEVINLVPMDNEWQRSGGEWRSLESREEAIIKDAQDNGANEITSRRELIYDGDSKRPSKIKFETIVDGEVKISEVVDCPKK</sequence>
<proteinExistence type="predicted"/>
<accession>A0A3R6IUJ6</accession>
<dbReference type="InterPro" id="IPR044927">
    <property type="entry name" value="Endonuclea_NS_2"/>
</dbReference>
<reference evidence="2 3" key="1">
    <citation type="submission" date="2018-08" db="EMBL/GenBank/DDBJ databases">
        <title>A genome reference for cultivated species of the human gut microbiota.</title>
        <authorList>
            <person name="Zou Y."/>
            <person name="Xue W."/>
            <person name="Luo G."/>
        </authorList>
    </citation>
    <scope>NUCLEOTIDE SEQUENCE [LARGE SCALE GENOMIC DNA]</scope>
    <source>
        <strain evidence="2 3">AM16-54</strain>
    </source>
</reference>
<name>A0A3R6IUJ6_9BACT</name>
<evidence type="ECO:0000259" key="1">
    <source>
        <dbReference type="Pfam" id="PF13930"/>
    </source>
</evidence>
<evidence type="ECO:0000313" key="2">
    <source>
        <dbReference type="EMBL" id="RHH74222.1"/>
    </source>
</evidence>